<dbReference type="Pfam" id="PF01420">
    <property type="entry name" value="Methylase_S"/>
    <property type="match status" value="1"/>
</dbReference>
<dbReference type="PATRIC" id="fig|251703.9.peg.5401"/>
<dbReference type="AlphaFoldDB" id="A0A0Q0H309"/>
<organism evidence="5 6">
    <name type="scientific">Pseudomonas syringae pv. viburni</name>
    <dbReference type="NCBI Taxonomy" id="251703"/>
    <lineage>
        <taxon>Bacteria</taxon>
        <taxon>Pseudomonadati</taxon>
        <taxon>Pseudomonadota</taxon>
        <taxon>Gammaproteobacteria</taxon>
        <taxon>Pseudomonadales</taxon>
        <taxon>Pseudomonadaceae</taxon>
        <taxon>Pseudomonas</taxon>
    </lineage>
</organism>
<comment type="caution">
    <text evidence="5">The sequence shown here is derived from an EMBL/GenBank/DDBJ whole genome shotgun (WGS) entry which is preliminary data.</text>
</comment>
<keyword evidence="3" id="KW-0238">DNA-binding</keyword>
<accession>A0A0Q0H309</accession>
<dbReference type="InterPro" id="IPR000055">
    <property type="entry name" value="Restrct_endonuc_typeI_TRD"/>
</dbReference>
<feature type="domain" description="Type I restriction modification DNA specificity" evidence="4">
    <location>
        <begin position="3"/>
        <end position="53"/>
    </location>
</feature>
<gene>
    <name evidence="5" type="ORF">ALO40_03868</name>
</gene>
<protein>
    <recommendedName>
        <fullName evidence="4">Type I restriction modification DNA specificity domain-containing protein</fullName>
    </recommendedName>
</protein>
<name>A0A0Q0H309_9PSED</name>
<keyword evidence="2" id="KW-0680">Restriction system</keyword>
<evidence type="ECO:0000259" key="4">
    <source>
        <dbReference type="Pfam" id="PF01420"/>
    </source>
</evidence>
<evidence type="ECO:0000256" key="3">
    <source>
        <dbReference type="ARBA" id="ARBA00023125"/>
    </source>
</evidence>
<evidence type="ECO:0000313" key="6">
    <source>
        <dbReference type="Proteomes" id="UP000050317"/>
    </source>
</evidence>
<dbReference type="EMBL" id="LJRR01000116">
    <property type="protein sequence ID" value="KPZ20035.1"/>
    <property type="molecule type" value="Genomic_DNA"/>
</dbReference>
<dbReference type="GO" id="GO:0003677">
    <property type="term" value="F:DNA binding"/>
    <property type="evidence" value="ECO:0007669"/>
    <property type="project" value="UniProtKB-KW"/>
</dbReference>
<dbReference type="Proteomes" id="UP000050317">
    <property type="component" value="Unassembled WGS sequence"/>
</dbReference>
<dbReference type="Gene3D" id="1.10.287.1120">
    <property type="entry name" value="Bipartite methylase S protein"/>
    <property type="match status" value="1"/>
</dbReference>
<reference evidence="5 6" key="1">
    <citation type="submission" date="2015-09" db="EMBL/GenBank/DDBJ databases">
        <title>Genome announcement of multiple Pseudomonas syringae strains.</title>
        <authorList>
            <person name="Thakur S."/>
            <person name="Wang P.W."/>
            <person name="Gong Y."/>
            <person name="Weir B.S."/>
            <person name="Guttman D.S."/>
        </authorList>
    </citation>
    <scope>NUCLEOTIDE SEQUENCE [LARGE SCALE GENOMIC DNA]</scope>
    <source>
        <strain evidence="5 6">ICMP3963</strain>
    </source>
</reference>
<dbReference type="GO" id="GO:0009307">
    <property type="term" value="P:DNA restriction-modification system"/>
    <property type="evidence" value="ECO:0007669"/>
    <property type="project" value="UniProtKB-KW"/>
</dbReference>
<evidence type="ECO:0000313" key="5">
    <source>
        <dbReference type="EMBL" id="KPZ20035.1"/>
    </source>
</evidence>
<dbReference type="InterPro" id="IPR044946">
    <property type="entry name" value="Restrct_endonuc_typeI_TRD_sf"/>
</dbReference>
<evidence type="ECO:0000256" key="1">
    <source>
        <dbReference type="ARBA" id="ARBA00010923"/>
    </source>
</evidence>
<proteinExistence type="inferred from homology"/>
<comment type="similarity">
    <text evidence="1">Belongs to the type-I restriction system S methylase family.</text>
</comment>
<dbReference type="SUPFAM" id="SSF116734">
    <property type="entry name" value="DNA methylase specificity domain"/>
    <property type="match status" value="1"/>
</dbReference>
<dbReference type="Gene3D" id="3.90.220.20">
    <property type="entry name" value="DNA methylase specificity domains"/>
    <property type="match status" value="1"/>
</dbReference>
<sequence length="74" mass="8277">MSVLAQGATRYNIAKSAFMQLEIPQPLEEEQTAIATVLSDMGDELATLKVRREKTLQLKQGMMQELLTGRIRLA</sequence>
<evidence type="ECO:0000256" key="2">
    <source>
        <dbReference type="ARBA" id="ARBA00022747"/>
    </source>
</evidence>